<feature type="compositionally biased region" description="Polar residues" evidence="1">
    <location>
        <begin position="1"/>
        <end position="10"/>
    </location>
</feature>
<dbReference type="InterPro" id="IPR048366">
    <property type="entry name" value="TNP-like_GBD"/>
</dbReference>
<evidence type="ECO:0000313" key="6">
    <source>
        <dbReference type="Proteomes" id="UP000735302"/>
    </source>
</evidence>
<dbReference type="AlphaFoldDB" id="A0AAV4BLA8"/>
<comment type="caution">
    <text evidence="5">The sequence shown here is derived from an EMBL/GenBank/DDBJ whole genome shotgun (WGS) entry which is preliminary data.</text>
</comment>
<accession>A0AAV4BLA8</accession>
<proteinExistence type="predicted"/>
<feature type="region of interest" description="Disordered" evidence="1">
    <location>
        <begin position="451"/>
        <end position="513"/>
    </location>
</feature>
<organism evidence="5 6">
    <name type="scientific">Plakobranchus ocellatus</name>
    <dbReference type="NCBI Taxonomy" id="259542"/>
    <lineage>
        <taxon>Eukaryota</taxon>
        <taxon>Metazoa</taxon>
        <taxon>Spiralia</taxon>
        <taxon>Lophotrochozoa</taxon>
        <taxon>Mollusca</taxon>
        <taxon>Gastropoda</taxon>
        <taxon>Heterobranchia</taxon>
        <taxon>Euthyneura</taxon>
        <taxon>Panpulmonata</taxon>
        <taxon>Sacoglossa</taxon>
        <taxon>Placobranchoidea</taxon>
        <taxon>Plakobranchidae</taxon>
        <taxon>Plakobranchus</taxon>
    </lineage>
</organism>
<dbReference type="Pfam" id="PF21787">
    <property type="entry name" value="TNP-like_RNaseH_N"/>
    <property type="match status" value="1"/>
</dbReference>
<feature type="domain" description="Transposable element P transposase-like RNase H" evidence="3">
    <location>
        <begin position="145"/>
        <end position="278"/>
    </location>
</feature>
<evidence type="ECO:0000259" key="2">
    <source>
        <dbReference type="Pfam" id="PF12017"/>
    </source>
</evidence>
<feature type="domain" description="Transposable element P transposase-like GTP-binding insertion" evidence="4">
    <location>
        <begin position="301"/>
        <end position="415"/>
    </location>
</feature>
<feature type="compositionally biased region" description="Polar residues" evidence="1">
    <location>
        <begin position="50"/>
        <end position="64"/>
    </location>
</feature>
<dbReference type="Pfam" id="PF12017">
    <property type="entry name" value="Tnp_P_element"/>
    <property type="match status" value="1"/>
</dbReference>
<feature type="region of interest" description="Disordered" evidence="1">
    <location>
        <begin position="1"/>
        <end position="64"/>
    </location>
</feature>
<dbReference type="EMBL" id="BLXT01005251">
    <property type="protein sequence ID" value="GFO21186.1"/>
    <property type="molecule type" value="Genomic_DNA"/>
</dbReference>
<dbReference type="InterPro" id="IPR021896">
    <property type="entry name" value="THAP9-like_HTH"/>
</dbReference>
<protein>
    <submittedName>
        <fullName evidence="5">Transposable element p transposase</fullName>
    </submittedName>
</protein>
<gene>
    <name evidence="5" type="ORF">PoB_004769100</name>
</gene>
<sequence>MKSPISNITIESKEPKTPREQSLKRKLQQERTKSCRLRKKIKLINDDDSPTTSPNVMVSPSSESGVDSLKEQLSKFLSPAACNFVLTQVRISKLSKYARRWTYREKSFALALYHASQKAYFLIQKLFSLPSPRTLSLAMKNINIRPGTSRNMLNLFKIKIGSMTSHEHLCAIVIDEMALKRSLQYDPINDEVEGLEDYGRLGRTKLSADYALVIMIRGIVGKWKQPIAYFLSKGPTKASLLQTIVEDAVKEVLLLGLVPKVIIWDQGSNNRAVVQKLGVTCDKPYATFGDTKVFIMFDPPHLMKSIRNNLKRHGFTKDGADVSWEFIERFYQMDSSLPIRMAPKLTKRHILVPAFADLNVKLAAQVLSHTVAAGISTMIKLNAIPPTASATAEFIDSFDKLFNCFNSRTLNQKGPMAHAISSSSGHVEFLKEARDNLKLLKCKNKAVTREADAKVGPAQAHTTWPPRERDRKRRIREENKGGDNEGGRVVEEEVEKEGGGRGRTRKREKALRPNNENCVVRQTKTGEITATNPCPKDLTVITVPGRLNIPKFVRNKQRGSLEMEPELDSTKVKARRYRLKEVTCQHSLNTSPHPPLTPHPFTPHPRGYTHTKMKTQLTTGFETTSLRAADYKGTN</sequence>
<dbReference type="InterPro" id="IPR048365">
    <property type="entry name" value="TNP-like_RNaseH_N"/>
</dbReference>
<keyword evidence="6" id="KW-1185">Reference proteome</keyword>
<feature type="compositionally biased region" description="Basic and acidic residues" evidence="1">
    <location>
        <begin position="475"/>
        <end position="500"/>
    </location>
</feature>
<reference evidence="5 6" key="1">
    <citation type="journal article" date="2021" name="Elife">
        <title>Chloroplast acquisition without the gene transfer in kleptoplastic sea slugs, Plakobranchus ocellatus.</title>
        <authorList>
            <person name="Maeda T."/>
            <person name="Takahashi S."/>
            <person name="Yoshida T."/>
            <person name="Shimamura S."/>
            <person name="Takaki Y."/>
            <person name="Nagai Y."/>
            <person name="Toyoda A."/>
            <person name="Suzuki Y."/>
            <person name="Arimoto A."/>
            <person name="Ishii H."/>
            <person name="Satoh N."/>
            <person name="Nishiyama T."/>
            <person name="Hasebe M."/>
            <person name="Maruyama T."/>
            <person name="Minagawa J."/>
            <person name="Obokata J."/>
            <person name="Shigenobu S."/>
        </authorList>
    </citation>
    <scope>NUCLEOTIDE SEQUENCE [LARGE SCALE GENOMIC DNA]</scope>
</reference>
<evidence type="ECO:0000259" key="4">
    <source>
        <dbReference type="Pfam" id="PF21788"/>
    </source>
</evidence>
<evidence type="ECO:0000256" key="1">
    <source>
        <dbReference type="SAM" id="MobiDB-lite"/>
    </source>
</evidence>
<feature type="domain" description="THAP9-like helix-turn-helix" evidence="2">
    <location>
        <begin position="70"/>
        <end position="136"/>
    </location>
</feature>
<name>A0AAV4BLA8_9GAST</name>
<dbReference type="Proteomes" id="UP000735302">
    <property type="component" value="Unassembled WGS sequence"/>
</dbReference>
<evidence type="ECO:0000313" key="5">
    <source>
        <dbReference type="EMBL" id="GFO21186.1"/>
    </source>
</evidence>
<evidence type="ECO:0000259" key="3">
    <source>
        <dbReference type="Pfam" id="PF21787"/>
    </source>
</evidence>
<dbReference type="Pfam" id="PF21788">
    <property type="entry name" value="TNP-like_GBD"/>
    <property type="match status" value="1"/>
</dbReference>
<feature type="compositionally biased region" description="Basic and acidic residues" evidence="1">
    <location>
        <begin position="11"/>
        <end position="33"/>
    </location>
</feature>